<keyword evidence="2" id="KW-1185">Reference proteome</keyword>
<evidence type="ECO:0000313" key="2">
    <source>
        <dbReference type="Proteomes" id="UP000478052"/>
    </source>
</evidence>
<protein>
    <submittedName>
        <fullName evidence="1">Uncharacterized protein</fullName>
    </submittedName>
</protein>
<gene>
    <name evidence="1" type="ORF">FWK35_00035156</name>
</gene>
<feature type="non-terminal residue" evidence="1">
    <location>
        <position position="124"/>
    </location>
</feature>
<name>A0A6G0VJR4_APHCR</name>
<reference evidence="1 2" key="1">
    <citation type="submission" date="2019-08" db="EMBL/GenBank/DDBJ databases">
        <title>Whole genome of Aphis craccivora.</title>
        <authorList>
            <person name="Voronova N.V."/>
            <person name="Shulinski R.S."/>
            <person name="Bandarenka Y.V."/>
            <person name="Zhorov D.G."/>
            <person name="Warner D."/>
        </authorList>
    </citation>
    <scope>NUCLEOTIDE SEQUENCE [LARGE SCALE GENOMIC DNA]</scope>
    <source>
        <strain evidence="1">180601</strain>
        <tissue evidence="1">Whole Body</tissue>
    </source>
</reference>
<organism evidence="1 2">
    <name type="scientific">Aphis craccivora</name>
    <name type="common">Cowpea aphid</name>
    <dbReference type="NCBI Taxonomy" id="307492"/>
    <lineage>
        <taxon>Eukaryota</taxon>
        <taxon>Metazoa</taxon>
        <taxon>Ecdysozoa</taxon>
        <taxon>Arthropoda</taxon>
        <taxon>Hexapoda</taxon>
        <taxon>Insecta</taxon>
        <taxon>Pterygota</taxon>
        <taxon>Neoptera</taxon>
        <taxon>Paraneoptera</taxon>
        <taxon>Hemiptera</taxon>
        <taxon>Sternorrhyncha</taxon>
        <taxon>Aphidomorpha</taxon>
        <taxon>Aphidoidea</taxon>
        <taxon>Aphididae</taxon>
        <taxon>Aphidini</taxon>
        <taxon>Aphis</taxon>
        <taxon>Aphis</taxon>
    </lineage>
</organism>
<dbReference type="AlphaFoldDB" id="A0A6G0VJR4"/>
<evidence type="ECO:0000313" key="1">
    <source>
        <dbReference type="EMBL" id="KAF0691993.1"/>
    </source>
</evidence>
<comment type="caution">
    <text evidence="1">The sequence shown here is derived from an EMBL/GenBank/DDBJ whole genome shotgun (WGS) entry which is preliminary data.</text>
</comment>
<dbReference type="EMBL" id="VUJU01015830">
    <property type="protein sequence ID" value="KAF0691993.1"/>
    <property type="molecule type" value="Genomic_DNA"/>
</dbReference>
<dbReference type="Proteomes" id="UP000478052">
    <property type="component" value="Unassembled WGS sequence"/>
</dbReference>
<accession>A0A6G0VJR4</accession>
<proteinExistence type="predicted"/>
<sequence>MLKAAQEKIVYRQLEYDKPSSTTVSQMVKNNIEKNVYPQLEYDKPSTTVSQMIINNSEEFNILDLTDADIVMLDFTPEKFHESAYNPDVLIEVPYNIVIQDIENVDQIPVISTNNSVIEKSFQN</sequence>